<feature type="active site" description="Charge relay system" evidence="5 6">
    <location>
        <position position="173"/>
    </location>
</feature>
<keyword evidence="8" id="KW-0732">Signal</keyword>
<evidence type="ECO:0000259" key="9">
    <source>
        <dbReference type="Pfam" id="PF00082"/>
    </source>
</evidence>
<dbReference type="PRINTS" id="PR00723">
    <property type="entry name" value="SUBTILISIN"/>
</dbReference>
<feature type="region of interest" description="Disordered" evidence="7">
    <location>
        <begin position="104"/>
        <end position="160"/>
    </location>
</feature>
<keyword evidence="4 6" id="KW-0720">Serine protease</keyword>
<feature type="active site" description="Charge relay system" evidence="5 6">
    <location>
        <position position="211"/>
    </location>
</feature>
<evidence type="ECO:0000313" key="10">
    <source>
        <dbReference type="EMBL" id="GIJ06213.1"/>
    </source>
</evidence>
<protein>
    <recommendedName>
        <fullName evidence="9">Peptidase S8/S53 domain-containing protein</fullName>
    </recommendedName>
</protein>
<keyword evidence="11" id="KW-1185">Reference proteome</keyword>
<dbReference type="PANTHER" id="PTHR43806">
    <property type="entry name" value="PEPTIDASE S8"/>
    <property type="match status" value="1"/>
</dbReference>
<dbReference type="InterPro" id="IPR000209">
    <property type="entry name" value="Peptidase_S8/S53_dom"/>
</dbReference>
<dbReference type="PANTHER" id="PTHR43806:SF11">
    <property type="entry name" value="CEREVISIN-RELATED"/>
    <property type="match status" value="1"/>
</dbReference>
<organism evidence="10 11">
    <name type="scientific">Spirilliplanes yamanashiensis</name>
    <dbReference type="NCBI Taxonomy" id="42233"/>
    <lineage>
        <taxon>Bacteria</taxon>
        <taxon>Bacillati</taxon>
        <taxon>Actinomycetota</taxon>
        <taxon>Actinomycetes</taxon>
        <taxon>Micromonosporales</taxon>
        <taxon>Micromonosporaceae</taxon>
        <taxon>Spirilliplanes</taxon>
    </lineage>
</organism>
<dbReference type="InterPro" id="IPR050131">
    <property type="entry name" value="Peptidase_S8_subtilisin-like"/>
</dbReference>
<dbReference type="GO" id="GO:0006508">
    <property type="term" value="P:proteolysis"/>
    <property type="evidence" value="ECO:0007669"/>
    <property type="project" value="UniProtKB-KW"/>
</dbReference>
<dbReference type="PROSITE" id="PS51892">
    <property type="entry name" value="SUBTILASE"/>
    <property type="match status" value="1"/>
</dbReference>
<evidence type="ECO:0000256" key="2">
    <source>
        <dbReference type="ARBA" id="ARBA00022670"/>
    </source>
</evidence>
<dbReference type="Pfam" id="PF00082">
    <property type="entry name" value="Peptidase_S8"/>
    <property type="match status" value="1"/>
</dbReference>
<dbReference type="GO" id="GO:0004252">
    <property type="term" value="F:serine-type endopeptidase activity"/>
    <property type="evidence" value="ECO:0007669"/>
    <property type="project" value="UniProtKB-UniRule"/>
</dbReference>
<evidence type="ECO:0000256" key="7">
    <source>
        <dbReference type="SAM" id="MobiDB-lite"/>
    </source>
</evidence>
<dbReference type="EMBL" id="BOOY01000039">
    <property type="protein sequence ID" value="GIJ06213.1"/>
    <property type="molecule type" value="Genomic_DNA"/>
</dbReference>
<feature type="compositionally biased region" description="Low complexity" evidence="7">
    <location>
        <begin position="142"/>
        <end position="157"/>
    </location>
</feature>
<evidence type="ECO:0000256" key="1">
    <source>
        <dbReference type="ARBA" id="ARBA00011073"/>
    </source>
</evidence>
<feature type="chain" id="PRO_5035292943" description="Peptidase S8/S53 domain-containing protein" evidence="8">
    <location>
        <begin position="38"/>
        <end position="611"/>
    </location>
</feature>
<evidence type="ECO:0000256" key="6">
    <source>
        <dbReference type="PROSITE-ProRule" id="PRU01240"/>
    </source>
</evidence>
<evidence type="ECO:0000256" key="5">
    <source>
        <dbReference type="PIRSR" id="PIRSR615500-1"/>
    </source>
</evidence>
<sequence>MRKRPTVAPGWLGCVASGMTGLAVAVGLTAAGTPASADPGSETTVDVVIRTEGPVESRAAQDLVRDGGGTVRSPLPLISGFAASVPGGLLPSLRASAGVAEVTPDGSVRMKGDSWRNDSGWNSVDDIKDSAADEEDDDDSRSGSSWGDSGSSNWWGGDDAEPTGSGIGVALIDSGVAPVPGLDKAGKVVHGPDLSFESQAPNLRQMDTFGHGTHMAGIIAGSDAATPSGEARFDGIAPGARVISLKVAAADGATDVSQVIAAIDWVVQHRNDTGLNIRVLNLSFGTDSVQDARLDPLSYAVEAAWRKGIVVVVAVGNDGAAADRVTMPAANPFVITVGAADPNGTMSRSDDTVATFSTRGNATRHADLLAAGRSVVSLRAPGSYVDANFPGARMKDKAGKERFLRGSGTSQAAAVVSGSVALLLEQRPSLTPNQVKKLLMDTADPLTGADPISAGAGQLDIASAMKASTPYYSTQKGIAATGLGTLEGSRGSAHVADSDTGEVLAGERDIFGAPWVGATWAPLARDGRAWKGGSWNGNVWTGSTFDSAATGARTWVSVPWTARTWSGQLWTARTWSNAEWDGTGWTARTWSARTWSARTWSSQHWPDSPWQ</sequence>
<dbReference type="SUPFAM" id="SSF52743">
    <property type="entry name" value="Subtilisin-like"/>
    <property type="match status" value="1"/>
</dbReference>
<accession>A0A8J3YCT7</accession>
<evidence type="ECO:0000256" key="8">
    <source>
        <dbReference type="SAM" id="SignalP"/>
    </source>
</evidence>
<dbReference type="Proteomes" id="UP000652013">
    <property type="component" value="Unassembled WGS sequence"/>
</dbReference>
<comment type="caution">
    <text evidence="10">The sequence shown here is derived from an EMBL/GenBank/DDBJ whole genome shotgun (WGS) entry which is preliminary data.</text>
</comment>
<dbReference type="AlphaFoldDB" id="A0A8J3YCT7"/>
<proteinExistence type="inferred from homology"/>
<feature type="active site" description="Charge relay system" evidence="5 6">
    <location>
        <position position="410"/>
    </location>
</feature>
<dbReference type="InterPro" id="IPR036852">
    <property type="entry name" value="Peptidase_S8/S53_dom_sf"/>
</dbReference>
<dbReference type="RefSeq" id="WP_239107903.1">
    <property type="nucleotide sequence ID" value="NZ_BAAAGJ010000014.1"/>
</dbReference>
<comment type="similarity">
    <text evidence="1 6">Belongs to the peptidase S8 family.</text>
</comment>
<feature type="signal peptide" evidence="8">
    <location>
        <begin position="1"/>
        <end position="37"/>
    </location>
</feature>
<evidence type="ECO:0000256" key="3">
    <source>
        <dbReference type="ARBA" id="ARBA00022801"/>
    </source>
</evidence>
<name>A0A8J3YCT7_9ACTN</name>
<reference evidence="10" key="1">
    <citation type="submission" date="2021-01" db="EMBL/GenBank/DDBJ databases">
        <title>Whole genome shotgun sequence of Spirilliplanes yamanashiensis NBRC 15828.</title>
        <authorList>
            <person name="Komaki H."/>
            <person name="Tamura T."/>
        </authorList>
    </citation>
    <scope>NUCLEOTIDE SEQUENCE</scope>
    <source>
        <strain evidence="10">NBRC 15828</strain>
    </source>
</reference>
<gene>
    <name evidence="10" type="ORF">Sya03_55650</name>
</gene>
<keyword evidence="3 6" id="KW-0378">Hydrolase</keyword>
<keyword evidence="2 6" id="KW-0645">Protease</keyword>
<evidence type="ECO:0000256" key="4">
    <source>
        <dbReference type="ARBA" id="ARBA00022825"/>
    </source>
</evidence>
<feature type="domain" description="Peptidase S8/S53" evidence="9">
    <location>
        <begin position="164"/>
        <end position="446"/>
    </location>
</feature>
<evidence type="ECO:0000313" key="11">
    <source>
        <dbReference type="Proteomes" id="UP000652013"/>
    </source>
</evidence>
<dbReference type="Gene3D" id="3.40.50.200">
    <property type="entry name" value="Peptidase S8/S53 domain"/>
    <property type="match status" value="1"/>
</dbReference>
<dbReference type="InterPro" id="IPR015500">
    <property type="entry name" value="Peptidase_S8_subtilisin-rel"/>
</dbReference>